<protein>
    <submittedName>
        <fullName evidence="3">XRE family transcriptional regulator</fullName>
    </submittedName>
</protein>
<feature type="region of interest" description="Disordered" evidence="1">
    <location>
        <begin position="130"/>
        <end position="160"/>
    </location>
</feature>
<reference evidence="3" key="1">
    <citation type="submission" date="2020-07" db="EMBL/GenBank/DDBJ databases">
        <authorList>
            <person name="Tarantini F.S."/>
            <person name="Hong K.W."/>
            <person name="Chan K.G."/>
        </authorList>
    </citation>
    <scope>NUCLEOTIDE SEQUENCE</scope>
    <source>
        <strain evidence="3">32-07</strain>
    </source>
</reference>
<dbReference type="CDD" id="cd00161">
    <property type="entry name" value="beta-trefoil_Ricin-like"/>
    <property type="match status" value="1"/>
</dbReference>
<sequence>MKGELRRLKAWSGLSYRELERRAQSTGHPLPHTTIAAMLSASRPRLPRDEQIEAFTRACGCDDEQVAAWVAARRRIAMEDAVPEQVQVPPQESDGLSSPGLRRRPLLIIGGLCAVTVAVLLAVAVGDRFSRGSSGKSLSPGASASVQAGRTGSTGPGPGRYRIRAAHSGMCLSEVPSASSGLVTQTSCARSFPPMELERRPGGYRILTHHPEFGLGCMGISEGRKTPGPYVFDDQCGDENAGGEVFSFEPVGGAAPGFTIRAVHSGFCLGFPEDTKRDRAPLFHMPCDGSAGQVFVLVPG</sequence>
<feature type="compositionally biased region" description="Polar residues" evidence="1">
    <location>
        <begin position="131"/>
        <end position="148"/>
    </location>
</feature>
<dbReference type="Pfam" id="PF13560">
    <property type="entry name" value="HTH_31"/>
    <property type="match status" value="1"/>
</dbReference>
<keyword evidence="2" id="KW-1133">Transmembrane helix</keyword>
<evidence type="ECO:0000256" key="1">
    <source>
        <dbReference type="SAM" id="MobiDB-lite"/>
    </source>
</evidence>
<dbReference type="RefSeq" id="WP_231335372.1">
    <property type="nucleotide sequence ID" value="NZ_CP059572.1"/>
</dbReference>
<keyword evidence="4" id="KW-1185">Reference proteome</keyword>
<dbReference type="InterPro" id="IPR035992">
    <property type="entry name" value="Ricin_B-like_lectins"/>
</dbReference>
<gene>
    <name evidence="3" type="ORF">AGRA3207_003128</name>
</gene>
<evidence type="ECO:0000313" key="4">
    <source>
        <dbReference type="Proteomes" id="UP001049518"/>
    </source>
</evidence>
<evidence type="ECO:0000256" key="2">
    <source>
        <dbReference type="SAM" id="Phobius"/>
    </source>
</evidence>
<keyword evidence="2" id="KW-0472">Membrane</keyword>
<dbReference type="Proteomes" id="UP001049518">
    <property type="component" value="Chromosome"/>
</dbReference>
<accession>A0ABX8QTM9</accession>
<dbReference type="Gene3D" id="2.80.10.50">
    <property type="match status" value="1"/>
</dbReference>
<keyword evidence="2" id="KW-0812">Transmembrane</keyword>
<evidence type="ECO:0000313" key="3">
    <source>
        <dbReference type="EMBL" id="QXJ22169.1"/>
    </source>
</evidence>
<feature type="transmembrane region" description="Helical" evidence="2">
    <location>
        <begin position="106"/>
        <end position="126"/>
    </location>
</feature>
<organism evidence="3 4">
    <name type="scientific">Actinomadura graeca</name>
    <dbReference type="NCBI Taxonomy" id="2750812"/>
    <lineage>
        <taxon>Bacteria</taxon>
        <taxon>Bacillati</taxon>
        <taxon>Actinomycetota</taxon>
        <taxon>Actinomycetes</taxon>
        <taxon>Streptosporangiales</taxon>
        <taxon>Thermomonosporaceae</taxon>
        <taxon>Actinomadura</taxon>
    </lineage>
</organism>
<dbReference type="SUPFAM" id="SSF50370">
    <property type="entry name" value="Ricin B-like lectins"/>
    <property type="match status" value="1"/>
</dbReference>
<proteinExistence type="predicted"/>
<dbReference type="EMBL" id="CP059572">
    <property type="protein sequence ID" value="QXJ22169.1"/>
    <property type="molecule type" value="Genomic_DNA"/>
</dbReference>
<name>A0ABX8QTM9_9ACTN</name>